<keyword evidence="3" id="KW-1185">Reference proteome</keyword>
<gene>
    <name evidence="2" type="ORF">ATO9_09630</name>
</gene>
<dbReference type="PANTHER" id="PTHR43778:SF2">
    <property type="entry name" value="PYRUVATE CARBOXYLASE, MITOCHONDRIAL"/>
    <property type="match status" value="1"/>
</dbReference>
<dbReference type="GO" id="GO:0005737">
    <property type="term" value="C:cytoplasm"/>
    <property type="evidence" value="ECO:0007669"/>
    <property type="project" value="TreeGrafter"/>
</dbReference>
<dbReference type="Gene3D" id="3.20.20.70">
    <property type="entry name" value="Aldolase class I"/>
    <property type="match status" value="1"/>
</dbReference>
<dbReference type="GO" id="GO:0006094">
    <property type="term" value="P:gluconeogenesis"/>
    <property type="evidence" value="ECO:0007669"/>
    <property type="project" value="TreeGrafter"/>
</dbReference>
<dbReference type="eggNOG" id="COG5016">
    <property type="taxonomic scope" value="Bacteria"/>
</dbReference>
<accession>A0A0A0EDB3</accession>
<dbReference type="EMBL" id="AQQX01000003">
    <property type="protein sequence ID" value="KGM48951.1"/>
    <property type="molecule type" value="Genomic_DNA"/>
</dbReference>
<dbReference type="PANTHER" id="PTHR43778">
    <property type="entry name" value="PYRUVATE CARBOXYLASE"/>
    <property type="match status" value="1"/>
</dbReference>
<protein>
    <submittedName>
        <fullName evidence="2">Pyruvate carboxylase</fullName>
    </submittedName>
</protein>
<comment type="caution">
    <text evidence="2">The sequence shown here is derived from an EMBL/GenBank/DDBJ whole genome shotgun (WGS) entry which is preliminary data.</text>
</comment>
<dbReference type="InterPro" id="IPR013785">
    <property type="entry name" value="Aldolase_TIM"/>
</dbReference>
<organism evidence="2 3">
    <name type="scientific">Pseudooceanicola atlanticus</name>
    <dbReference type="NCBI Taxonomy" id="1461694"/>
    <lineage>
        <taxon>Bacteria</taxon>
        <taxon>Pseudomonadati</taxon>
        <taxon>Pseudomonadota</taxon>
        <taxon>Alphaproteobacteria</taxon>
        <taxon>Rhodobacterales</taxon>
        <taxon>Paracoccaceae</taxon>
        <taxon>Pseudooceanicola</taxon>
    </lineage>
</organism>
<name>A0A0A0EDB3_9RHOB</name>
<reference evidence="2 3" key="1">
    <citation type="journal article" date="2015" name="Antonie Van Leeuwenhoek">
        <title>Pseudooceanicola atlanticus gen. nov. sp. nov., isolated from surface seawater of the Atlantic Ocean and reclassification of Oceanicola batsensis, Oceanicola marinus, Oceanicola nitratireducens, Oceanicola nanhaiensis, Oceanicola antarcticus and Oceanicola flagellatus, as Pseudooceanicola batsensis comb. nov., Pseudooceanicola marinus comb. nov., Pseudooceanicola nitratireducens comb. nov., Pseudooceanicola nanhaiensis comb. nov., Pseudooceanicola antarcticus comb. nov., and Pseudooceanicola flagellatus comb. nov.</title>
        <authorList>
            <person name="Lai Q."/>
            <person name="Li G."/>
            <person name="Liu X."/>
            <person name="Du Y."/>
            <person name="Sun F."/>
            <person name="Shao Z."/>
        </authorList>
    </citation>
    <scope>NUCLEOTIDE SEQUENCE [LARGE SCALE GENOMIC DNA]</scope>
    <source>
        <strain evidence="2 3">22II-s11g</strain>
    </source>
</reference>
<dbReference type="STRING" id="1461694.ATO9_09630"/>
<dbReference type="Proteomes" id="UP000030004">
    <property type="component" value="Unassembled WGS sequence"/>
</dbReference>
<dbReference type="InterPro" id="IPR003379">
    <property type="entry name" value="Carboxylase_cons_dom"/>
</dbReference>
<evidence type="ECO:0000313" key="3">
    <source>
        <dbReference type="Proteomes" id="UP000030004"/>
    </source>
</evidence>
<sequence length="486" mass="53477">MAHVEFLDETMRDGQQSLWGMRMQAGMALPVSPLIDRTGFRVIDLAGSSLMEVLIKHAQENPWEGLDLLVNSMPRTRLRGGMRSNASVTFGVTPDALMDLWMRQLNEHGIRSFWIYDVLYNIDKMHRLAKVAKEYGSEVAGSIMYVQSPVHTDDYFAEKAGQMAASPDIDTILLYDTAGVLEKERLQTLIPAIRAKIGDKPIEFHANNILGQSGKAYLDAVDLGVTILHTASRSMANGPSVPSTESVVKNLEILGHTHNLDKTLFKPVEEHFRAVGKAAGFLVDQFNEYDVLAVHHQIPGGMTGTLKAQLAQHKMTDRLDDVLEETAKVRRELGYPGMATPFSQLVGTLAVLNIVTGKRYSVIPDEVIQYAAGYYGETVAPIDDNVLDQIMTSSRAKEVLAAPPEQPSIEDLQKQYGTTDPDELILRALVPGPALDKMRAAGPVKTTYPLLSSPELDQVRKLLKVANLPLVQIQSSQLDLTLRGGA</sequence>
<dbReference type="SUPFAM" id="SSF89000">
    <property type="entry name" value="post-HMGL domain-like"/>
    <property type="match status" value="1"/>
</dbReference>
<dbReference type="RefSeq" id="WP_052418205.1">
    <property type="nucleotide sequence ID" value="NZ_AQQX01000003.1"/>
</dbReference>
<dbReference type="InterPro" id="IPR055268">
    <property type="entry name" value="PCB-like"/>
</dbReference>
<evidence type="ECO:0000259" key="1">
    <source>
        <dbReference type="PROSITE" id="PS50991"/>
    </source>
</evidence>
<dbReference type="Pfam" id="PF02436">
    <property type="entry name" value="PYC_OADA"/>
    <property type="match status" value="1"/>
</dbReference>
<dbReference type="InterPro" id="IPR000891">
    <property type="entry name" value="PYR_CT"/>
</dbReference>
<keyword evidence="2" id="KW-0670">Pyruvate</keyword>
<dbReference type="GO" id="GO:0004736">
    <property type="term" value="F:pyruvate carboxylase activity"/>
    <property type="evidence" value="ECO:0007669"/>
    <property type="project" value="TreeGrafter"/>
</dbReference>
<proteinExistence type="predicted"/>
<feature type="domain" description="Pyruvate carboxyltransferase" evidence="1">
    <location>
        <begin position="4"/>
        <end position="266"/>
    </location>
</feature>
<dbReference type="SUPFAM" id="SSF51569">
    <property type="entry name" value="Aldolase"/>
    <property type="match status" value="1"/>
</dbReference>
<dbReference type="OrthoDB" id="9769961at2"/>
<evidence type="ECO:0000313" key="2">
    <source>
        <dbReference type="EMBL" id="KGM48951.1"/>
    </source>
</evidence>
<dbReference type="PROSITE" id="PS50991">
    <property type="entry name" value="PYR_CT"/>
    <property type="match status" value="1"/>
</dbReference>
<dbReference type="AlphaFoldDB" id="A0A0A0EDB3"/>